<feature type="region of interest" description="Disordered" evidence="3">
    <location>
        <begin position="586"/>
        <end position="608"/>
    </location>
</feature>
<dbReference type="SUPFAM" id="SSF52540">
    <property type="entry name" value="P-loop containing nucleoside triphosphate hydrolases"/>
    <property type="match status" value="1"/>
</dbReference>
<evidence type="ECO:0000259" key="4">
    <source>
        <dbReference type="PROSITE" id="PS51755"/>
    </source>
</evidence>
<feature type="DNA-binding region" description="OmpR/PhoB-type" evidence="2">
    <location>
        <begin position="108"/>
        <end position="206"/>
    </location>
</feature>
<feature type="domain" description="OmpR/PhoB-type" evidence="4">
    <location>
        <begin position="108"/>
        <end position="206"/>
    </location>
</feature>
<dbReference type="GO" id="GO:0000160">
    <property type="term" value="P:phosphorelay signal transduction system"/>
    <property type="evidence" value="ECO:0007669"/>
    <property type="project" value="InterPro"/>
</dbReference>
<keyword evidence="1 2" id="KW-0238">DNA-binding</keyword>
<dbReference type="Gene3D" id="3.40.50.300">
    <property type="entry name" value="P-loop containing nucleotide triphosphate hydrolases"/>
    <property type="match status" value="1"/>
</dbReference>
<dbReference type="SUPFAM" id="SSF46894">
    <property type="entry name" value="C-terminal effector domain of the bipartite response regulators"/>
    <property type="match status" value="1"/>
</dbReference>
<proteinExistence type="predicted"/>
<dbReference type="Pfam" id="PF25872">
    <property type="entry name" value="HTH_77"/>
    <property type="match status" value="1"/>
</dbReference>
<dbReference type="GO" id="GO:0006355">
    <property type="term" value="P:regulation of DNA-templated transcription"/>
    <property type="evidence" value="ECO:0007669"/>
    <property type="project" value="InterPro"/>
</dbReference>
<dbReference type="PANTHER" id="PTHR47691">
    <property type="entry name" value="REGULATOR-RELATED"/>
    <property type="match status" value="1"/>
</dbReference>
<evidence type="ECO:0000313" key="6">
    <source>
        <dbReference type="Proteomes" id="UP000295606"/>
    </source>
</evidence>
<name>A0A4R5LKJ1_9BURK</name>
<dbReference type="InterPro" id="IPR058852">
    <property type="entry name" value="HTH_77"/>
</dbReference>
<dbReference type="InterPro" id="IPR027417">
    <property type="entry name" value="P-loop_NTPase"/>
</dbReference>
<evidence type="ECO:0000256" key="1">
    <source>
        <dbReference type="ARBA" id="ARBA00023125"/>
    </source>
</evidence>
<reference evidence="5 6" key="1">
    <citation type="submission" date="2019-03" db="EMBL/GenBank/DDBJ databases">
        <title>Paraburkholderia sp. isolated from native Mimosa gymnas in Guartela State Park, Brazil.</title>
        <authorList>
            <person name="Paulitsch F."/>
            <person name="Hungria M."/>
            <person name="Delamuta J.R.M."/>
            <person name="Ribeiro R.A."/>
            <person name="Dall'Agnol R."/>
            <person name="Silva J.S.B."/>
        </authorList>
    </citation>
    <scope>NUCLEOTIDE SEQUENCE [LARGE SCALE GENOMIC DNA]</scope>
    <source>
        <strain evidence="5 6">CNPSo 3008</strain>
    </source>
</reference>
<dbReference type="EMBL" id="SMOD01000002">
    <property type="protein sequence ID" value="TDG10260.1"/>
    <property type="molecule type" value="Genomic_DNA"/>
</dbReference>
<dbReference type="SMART" id="SM00862">
    <property type="entry name" value="Trans_reg_C"/>
    <property type="match status" value="1"/>
</dbReference>
<feature type="compositionally biased region" description="Basic residues" evidence="3">
    <location>
        <begin position="596"/>
        <end position="608"/>
    </location>
</feature>
<gene>
    <name evidence="5" type="ORF">E1N52_02570</name>
</gene>
<dbReference type="InterPro" id="IPR036388">
    <property type="entry name" value="WH-like_DNA-bd_sf"/>
</dbReference>
<sequence>MRPRPACNRFLPNPALSWYGLTGIQPPWRRILRDSRAFLQMEAEALYAPATLAFNEGKPGGRRDVIDPCCGRVLNCESGGRYALPANLWRFAAMNPRAADSTRSPGATGSFSFGPFRLIPGQQLLLEDGVPVHIGSRALLLLTALVENAGELVSKSDLIARAWPDAVVDESNLKVHIAALRRALGDGLRGNRYLATISGRGYIFVAPVEYVEQKVSARRNGAAQAASRLPAIPTNTIGRADAIERLGDALSRQRLVTVVGPGGIGKTAVALCTAQGARQNYAHGVSFVDLGSVADPGAFSATVATALGLIIRSADKRPAILAHLRERQMLIVLDTCEHVIDEAALFVEQVMRGAPNVAIMATSRQSLRASGEYLHRLLPLASPPDAIGLTASEALTFPAVQLFADRAATGQQGFALSDENAPIVGEICRSLDGLPLAIELVATRFDAFGLFGLSLLLDDSRRLLSQSRRTTLLRHRTLAAALEWSYELLPRVERTILRRLSLFASPFTLEAASALAEDGEITTSDVIGGVAQLVEKSLLSADVSGSITRYRLLNTTRAYALQKLADGGELEAITRRYAERLPGLFAPSQAKSGLQPRKKSRANTQRKQ</sequence>
<dbReference type="PROSITE" id="PS51755">
    <property type="entry name" value="OMPR_PHOB"/>
    <property type="match status" value="1"/>
</dbReference>
<dbReference type="GO" id="GO:0003677">
    <property type="term" value="F:DNA binding"/>
    <property type="evidence" value="ECO:0007669"/>
    <property type="project" value="UniProtKB-UniRule"/>
</dbReference>
<dbReference type="OrthoDB" id="9811542at2"/>
<protein>
    <recommendedName>
        <fullName evidence="4">OmpR/PhoB-type domain-containing protein</fullName>
    </recommendedName>
</protein>
<organism evidence="5 6">
    <name type="scientific">Paraburkholderia guartelaensis</name>
    <dbReference type="NCBI Taxonomy" id="2546446"/>
    <lineage>
        <taxon>Bacteria</taxon>
        <taxon>Pseudomonadati</taxon>
        <taxon>Pseudomonadota</taxon>
        <taxon>Betaproteobacteria</taxon>
        <taxon>Burkholderiales</taxon>
        <taxon>Burkholderiaceae</taxon>
        <taxon>Paraburkholderia</taxon>
    </lineage>
</organism>
<dbReference type="AlphaFoldDB" id="A0A4R5LKJ1"/>
<dbReference type="InterPro" id="IPR001867">
    <property type="entry name" value="OmpR/PhoB-type_DNA-bd"/>
</dbReference>
<evidence type="ECO:0000313" key="5">
    <source>
        <dbReference type="EMBL" id="TDG10260.1"/>
    </source>
</evidence>
<dbReference type="CDD" id="cd00383">
    <property type="entry name" value="trans_reg_C"/>
    <property type="match status" value="1"/>
</dbReference>
<evidence type="ECO:0000256" key="2">
    <source>
        <dbReference type="PROSITE-ProRule" id="PRU01091"/>
    </source>
</evidence>
<dbReference type="Pfam" id="PF00486">
    <property type="entry name" value="Trans_reg_C"/>
    <property type="match status" value="1"/>
</dbReference>
<evidence type="ECO:0000256" key="3">
    <source>
        <dbReference type="SAM" id="MobiDB-lite"/>
    </source>
</evidence>
<dbReference type="Proteomes" id="UP000295606">
    <property type="component" value="Unassembled WGS sequence"/>
</dbReference>
<dbReference type="PANTHER" id="PTHR47691:SF3">
    <property type="entry name" value="HTH-TYPE TRANSCRIPTIONAL REGULATOR RV0890C-RELATED"/>
    <property type="match status" value="1"/>
</dbReference>
<comment type="caution">
    <text evidence="5">The sequence shown here is derived from an EMBL/GenBank/DDBJ whole genome shotgun (WGS) entry which is preliminary data.</text>
</comment>
<dbReference type="InterPro" id="IPR016032">
    <property type="entry name" value="Sig_transdc_resp-reg_C-effctor"/>
</dbReference>
<dbReference type="PRINTS" id="PR00364">
    <property type="entry name" value="DISEASERSIST"/>
</dbReference>
<accession>A0A4R5LKJ1</accession>
<dbReference type="Gene3D" id="1.10.10.10">
    <property type="entry name" value="Winged helix-like DNA-binding domain superfamily/Winged helix DNA-binding domain"/>
    <property type="match status" value="1"/>
</dbReference>